<dbReference type="EMBL" id="CP016268">
    <property type="protein sequence ID" value="ANO50795.1"/>
    <property type="molecule type" value="Genomic_DNA"/>
</dbReference>
<keyword evidence="6" id="KW-0812">Transmembrane</keyword>
<keyword evidence="3" id="KW-0808">Transferase</keyword>
<feature type="domain" description="Phospholipid/glycerol acyltransferase" evidence="7">
    <location>
        <begin position="88"/>
        <end position="202"/>
    </location>
</feature>
<evidence type="ECO:0000313" key="8">
    <source>
        <dbReference type="EMBL" id="ANO50795.1"/>
    </source>
</evidence>
<gene>
    <name evidence="8" type="ORF">BA177_05870</name>
</gene>
<reference evidence="8 9" key="1">
    <citation type="submission" date="2016-06" db="EMBL/GenBank/DDBJ databases">
        <title>Complete genome sequence of a deep-branching marine Gamma Proteobacterium Woeseia oceani type strain XK5.</title>
        <authorList>
            <person name="Mu D."/>
            <person name="Du Z."/>
        </authorList>
    </citation>
    <scope>NUCLEOTIDE SEQUENCE [LARGE SCALE GENOMIC DNA]</scope>
    <source>
        <strain evidence="8 9">XK5</strain>
    </source>
</reference>
<accession>A0A193LE43</accession>
<dbReference type="RefSeq" id="WP_068614101.1">
    <property type="nucleotide sequence ID" value="NZ_CP016268.1"/>
</dbReference>
<proteinExistence type="predicted"/>
<keyword evidence="4" id="KW-0443">Lipid metabolism</keyword>
<dbReference type="KEGG" id="woc:BA177_05870"/>
<evidence type="ECO:0000256" key="6">
    <source>
        <dbReference type="SAM" id="Phobius"/>
    </source>
</evidence>
<comment type="pathway">
    <text evidence="1">Lipid metabolism.</text>
</comment>
<evidence type="ECO:0000313" key="9">
    <source>
        <dbReference type="Proteomes" id="UP000092695"/>
    </source>
</evidence>
<evidence type="ECO:0000256" key="1">
    <source>
        <dbReference type="ARBA" id="ARBA00005189"/>
    </source>
</evidence>
<dbReference type="Proteomes" id="UP000092695">
    <property type="component" value="Chromosome"/>
</dbReference>
<dbReference type="STRING" id="1548547.BA177_05870"/>
<name>A0A193LE43_9GAMM</name>
<dbReference type="InterPro" id="IPR002123">
    <property type="entry name" value="Plipid/glycerol_acylTrfase"/>
</dbReference>
<dbReference type="CDD" id="cd07989">
    <property type="entry name" value="LPLAT_AGPAT-like"/>
    <property type="match status" value="1"/>
</dbReference>
<dbReference type="PANTHER" id="PTHR10434">
    <property type="entry name" value="1-ACYL-SN-GLYCEROL-3-PHOSPHATE ACYLTRANSFERASE"/>
    <property type="match status" value="1"/>
</dbReference>
<dbReference type="PANTHER" id="PTHR10434:SF64">
    <property type="entry name" value="1-ACYL-SN-GLYCEROL-3-PHOSPHATE ACYLTRANSFERASE-RELATED"/>
    <property type="match status" value="1"/>
</dbReference>
<dbReference type="GO" id="GO:0006654">
    <property type="term" value="P:phosphatidic acid biosynthetic process"/>
    <property type="evidence" value="ECO:0007669"/>
    <property type="project" value="TreeGrafter"/>
</dbReference>
<evidence type="ECO:0000256" key="3">
    <source>
        <dbReference type="ARBA" id="ARBA00022679"/>
    </source>
</evidence>
<keyword evidence="9" id="KW-1185">Reference proteome</keyword>
<keyword evidence="5" id="KW-0012">Acyltransferase</keyword>
<keyword evidence="6" id="KW-0472">Membrane</keyword>
<dbReference type="Pfam" id="PF01553">
    <property type="entry name" value="Acyltransferase"/>
    <property type="match status" value="1"/>
</dbReference>
<dbReference type="GO" id="GO:0003841">
    <property type="term" value="F:1-acylglycerol-3-phosphate O-acyltransferase activity"/>
    <property type="evidence" value="ECO:0007669"/>
    <property type="project" value="TreeGrafter"/>
</dbReference>
<evidence type="ECO:0000256" key="4">
    <source>
        <dbReference type="ARBA" id="ARBA00023098"/>
    </source>
</evidence>
<organism evidence="8 9">
    <name type="scientific">Woeseia oceani</name>
    <dbReference type="NCBI Taxonomy" id="1548547"/>
    <lineage>
        <taxon>Bacteria</taxon>
        <taxon>Pseudomonadati</taxon>
        <taxon>Pseudomonadota</taxon>
        <taxon>Gammaproteobacteria</taxon>
        <taxon>Woeseiales</taxon>
        <taxon>Woeseiaceae</taxon>
        <taxon>Woeseia</taxon>
    </lineage>
</organism>
<evidence type="ECO:0000259" key="7">
    <source>
        <dbReference type="SMART" id="SM00563"/>
    </source>
</evidence>
<sequence>MNSNDKATEALATTEKSTLLQSLIAATYGVYAWLVFIVCALAALVCACCLPGLLRRRRWVTRFARLPFRLAFIPTEISGLEHLPETHSVVVANHASYLDGVILQAFLPPRFSYVIKGEVRKVPIVHFLLRRIGAHFVDRYSPGASARDARTLLRSANNGQSLAFFPEGTFSAHPGLAAFRPGAFAAAIRAEVPVVPVVIRGARRILPAERMLPRRAALTIDILATLDPQSFSNSKALAEAARQRILSVLDEPDLLAETPAA</sequence>
<evidence type="ECO:0000256" key="5">
    <source>
        <dbReference type="ARBA" id="ARBA00023315"/>
    </source>
</evidence>
<dbReference type="AlphaFoldDB" id="A0A193LE43"/>
<protein>
    <recommendedName>
        <fullName evidence="7">Phospholipid/glycerol acyltransferase domain-containing protein</fullName>
    </recommendedName>
</protein>
<dbReference type="SMART" id="SM00563">
    <property type="entry name" value="PlsC"/>
    <property type="match status" value="1"/>
</dbReference>
<dbReference type="SUPFAM" id="SSF69593">
    <property type="entry name" value="Glycerol-3-phosphate (1)-acyltransferase"/>
    <property type="match status" value="1"/>
</dbReference>
<feature type="transmembrane region" description="Helical" evidence="6">
    <location>
        <begin position="30"/>
        <end position="54"/>
    </location>
</feature>
<keyword evidence="2" id="KW-0444">Lipid biosynthesis</keyword>
<evidence type="ECO:0000256" key="2">
    <source>
        <dbReference type="ARBA" id="ARBA00022516"/>
    </source>
</evidence>
<keyword evidence="6" id="KW-1133">Transmembrane helix</keyword>